<feature type="non-terminal residue" evidence="1">
    <location>
        <position position="1"/>
    </location>
</feature>
<evidence type="ECO:0000313" key="1">
    <source>
        <dbReference type="EMBL" id="MBW7462357.1"/>
    </source>
</evidence>
<sequence length="90" mass="9741">FTSYTEKALEAVPPKLFPMPSGVVSVYIDPTSGKLAANSCANKRLETFVSGTQPTEVCGDHGDTAPAAAGDGAVHEETSWWKQLKRWWTD</sequence>
<dbReference type="EMBL" id="JAHZIK010003848">
    <property type="protein sequence ID" value="MBW7462357.1"/>
    <property type="molecule type" value="Genomic_DNA"/>
</dbReference>
<keyword evidence="1" id="KW-0378">Hydrolase</keyword>
<dbReference type="SUPFAM" id="SSF56601">
    <property type="entry name" value="beta-lactamase/transpeptidase-like"/>
    <property type="match status" value="1"/>
</dbReference>
<keyword evidence="2" id="KW-1185">Reference proteome</keyword>
<dbReference type="Proteomes" id="UP001519887">
    <property type="component" value="Unassembled WGS sequence"/>
</dbReference>
<organism evidence="1 2">
    <name type="scientific">Paenibacillus sepulcri</name>
    <dbReference type="NCBI Taxonomy" id="359917"/>
    <lineage>
        <taxon>Bacteria</taxon>
        <taxon>Bacillati</taxon>
        <taxon>Bacillota</taxon>
        <taxon>Bacilli</taxon>
        <taxon>Bacillales</taxon>
        <taxon>Paenibacillaceae</taxon>
        <taxon>Paenibacillus</taxon>
    </lineage>
</organism>
<dbReference type="InterPro" id="IPR012338">
    <property type="entry name" value="Beta-lactam/transpept-like"/>
</dbReference>
<keyword evidence="1" id="KW-0121">Carboxypeptidase</keyword>
<name>A0ABS7CNH0_9BACL</name>
<evidence type="ECO:0000313" key="2">
    <source>
        <dbReference type="Proteomes" id="UP001519887"/>
    </source>
</evidence>
<keyword evidence="1" id="KW-0645">Protease</keyword>
<dbReference type="GO" id="GO:0004180">
    <property type="term" value="F:carboxypeptidase activity"/>
    <property type="evidence" value="ECO:0007669"/>
    <property type="project" value="UniProtKB-KW"/>
</dbReference>
<accession>A0ABS7CNH0</accession>
<comment type="caution">
    <text evidence="1">The sequence shown here is derived from an EMBL/GenBank/DDBJ whole genome shotgun (WGS) entry which is preliminary data.</text>
</comment>
<proteinExistence type="predicted"/>
<protein>
    <submittedName>
        <fullName evidence="1">Carboxypeptidase</fullName>
    </submittedName>
</protein>
<reference evidence="1 2" key="1">
    <citation type="submission" date="2021-07" db="EMBL/GenBank/DDBJ databases">
        <title>Paenibacillus radiodurans sp. nov., isolated from the southeastern edge of Tengger Desert.</title>
        <authorList>
            <person name="Zhang G."/>
        </authorList>
    </citation>
    <scope>NUCLEOTIDE SEQUENCE [LARGE SCALE GENOMIC DNA]</scope>
    <source>
        <strain evidence="1 2">CCM 7311</strain>
    </source>
</reference>
<gene>
    <name evidence="1" type="ORF">K0U00_50730</name>
</gene>
<dbReference type="Gene3D" id="3.40.710.10">
    <property type="entry name" value="DD-peptidase/beta-lactamase superfamily"/>
    <property type="match status" value="1"/>
</dbReference>